<evidence type="ECO:0000256" key="6">
    <source>
        <dbReference type="ARBA" id="ARBA00022723"/>
    </source>
</evidence>
<keyword evidence="9" id="KW-0408">Iron</keyword>
<dbReference type="OrthoDB" id="2753961at2759"/>
<accession>A0A9P3GLN7</accession>
<keyword evidence="11" id="KW-0472">Membrane</keyword>
<evidence type="ECO:0000256" key="1">
    <source>
        <dbReference type="ARBA" id="ARBA00001971"/>
    </source>
</evidence>
<evidence type="ECO:0000256" key="4">
    <source>
        <dbReference type="ARBA" id="ARBA00022617"/>
    </source>
</evidence>
<keyword evidence="7" id="KW-1133">Transmembrane helix</keyword>
<dbReference type="InterPro" id="IPR036396">
    <property type="entry name" value="Cyt_P450_sf"/>
</dbReference>
<comment type="caution">
    <text evidence="12">The sequence shown here is derived from an EMBL/GenBank/DDBJ whole genome shotgun (WGS) entry which is preliminary data.</text>
</comment>
<keyword evidence="8" id="KW-0560">Oxidoreductase</keyword>
<comment type="cofactor">
    <cofactor evidence="1">
        <name>heme</name>
        <dbReference type="ChEBI" id="CHEBI:30413"/>
    </cofactor>
</comment>
<gene>
    <name evidence="12" type="ORF">PsYK624_127210</name>
</gene>
<dbReference type="Gene3D" id="1.10.630.10">
    <property type="entry name" value="Cytochrome P450"/>
    <property type="match status" value="1"/>
</dbReference>
<keyword evidence="10" id="KW-0503">Monooxygenase</keyword>
<name>A0A9P3GLN7_9APHY</name>
<evidence type="ECO:0000256" key="8">
    <source>
        <dbReference type="ARBA" id="ARBA00023002"/>
    </source>
</evidence>
<keyword evidence="5" id="KW-0812">Transmembrane</keyword>
<evidence type="ECO:0000256" key="2">
    <source>
        <dbReference type="ARBA" id="ARBA00004370"/>
    </source>
</evidence>
<dbReference type="GO" id="GO:0005506">
    <property type="term" value="F:iron ion binding"/>
    <property type="evidence" value="ECO:0007669"/>
    <property type="project" value="InterPro"/>
</dbReference>
<reference evidence="12 13" key="1">
    <citation type="submission" date="2021-08" db="EMBL/GenBank/DDBJ databases">
        <title>Draft Genome Sequence of Phanerochaete sordida strain YK-624.</title>
        <authorList>
            <person name="Mori T."/>
            <person name="Dohra H."/>
            <person name="Suzuki T."/>
            <person name="Kawagishi H."/>
            <person name="Hirai H."/>
        </authorList>
    </citation>
    <scope>NUCLEOTIDE SEQUENCE [LARGE SCALE GENOMIC DNA]</scope>
    <source>
        <strain evidence="12 13">YK-624</strain>
    </source>
</reference>
<dbReference type="EMBL" id="BPQB01000060">
    <property type="protein sequence ID" value="GJE96524.1"/>
    <property type="molecule type" value="Genomic_DNA"/>
</dbReference>
<evidence type="ECO:0000256" key="5">
    <source>
        <dbReference type="ARBA" id="ARBA00022692"/>
    </source>
</evidence>
<dbReference type="InterPro" id="IPR050364">
    <property type="entry name" value="Cytochrome_P450_fung"/>
</dbReference>
<comment type="similarity">
    <text evidence="3">Belongs to the cytochrome P450 family.</text>
</comment>
<dbReference type="SUPFAM" id="SSF48264">
    <property type="entry name" value="Cytochrome P450"/>
    <property type="match status" value="1"/>
</dbReference>
<evidence type="ECO:0000256" key="10">
    <source>
        <dbReference type="ARBA" id="ARBA00023033"/>
    </source>
</evidence>
<dbReference type="AlphaFoldDB" id="A0A9P3GLN7"/>
<evidence type="ECO:0000313" key="12">
    <source>
        <dbReference type="EMBL" id="GJE96524.1"/>
    </source>
</evidence>
<evidence type="ECO:0000256" key="3">
    <source>
        <dbReference type="ARBA" id="ARBA00010617"/>
    </source>
</evidence>
<keyword evidence="4" id="KW-0349">Heme</keyword>
<dbReference type="PANTHER" id="PTHR46300">
    <property type="entry name" value="P450, PUTATIVE (EUROFUNG)-RELATED-RELATED"/>
    <property type="match status" value="1"/>
</dbReference>
<dbReference type="Pfam" id="PF00067">
    <property type="entry name" value="p450"/>
    <property type="match status" value="1"/>
</dbReference>
<dbReference type="GO" id="GO:0020037">
    <property type="term" value="F:heme binding"/>
    <property type="evidence" value="ECO:0007669"/>
    <property type="project" value="InterPro"/>
</dbReference>
<dbReference type="Proteomes" id="UP000703269">
    <property type="component" value="Unassembled WGS sequence"/>
</dbReference>
<dbReference type="GO" id="GO:0004497">
    <property type="term" value="F:monooxygenase activity"/>
    <property type="evidence" value="ECO:0007669"/>
    <property type="project" value="UniProtKB-KW"/>
</dbReference>
<comment type="subcellular location">
    <subcellularLocation>
        <location evidence="2">Membrane</location>
    </subcellularLocation>
</comment>
<protein>
    <submittedName>
        <fullName evidence="12">Uncharacterized protein</fullName>
    </submittedName>
</protein>
<evidence type="ECO:0000256" key="9">
    <source>
        <dbReference type="ARBA" id="ARBA00023004"/>
    </source>
</evidence>
<dbReference type="GO" id="GO:0016705">
    <property type="term" value="F:oxidoreductase activity, acting on paired donors, with incorporation or reduction of molecular oxygen"/>
    <property type="evidence" value="ECO:0007669"/>
    <property type="project" value="InterPro"/>
</dbReference>
<dbReference type="GO" id="GO:0016020">
    <property type="term" value="C:membrane"/>
    <property type="evidence" value="ECO:0007669"/>
    <property type="project" value="UniProtKB-SubCell"/>
</dbReference>
<evidence type="ECO:0000313" key="13">
    <source>
        <dbReference type="Proteomes" id="UP000703269"/>
    </source>
</evidence>
<keyword evidence="6" id="KW-0479">Metal-binding</keyword>
<sequence length="63" mass="7071">MVNEVLRWHPAGPLGVPHRSTTDDEYNGYCIPAGSIVVANLWWRCCITWTLTLLPRCSDLNAS</sequence>
<evidence type="ECO:0000256" key="11">
    <source>
        <dbReference type="ARBA" id="ARBA00023136"/>
    </source>
</evidence>
<dbReference type="InterPro" id="IPR001128">
    <property type="entry name" value="Cyt_P450"/>
</dbReference>
<organism evidence="12 13">
    <name type="scientific">Phanerochaete sordida</name>
    <dbReference type="NCBI Taxonomy" id="48140"/>
    <lineage>
        <taxon>Eukaryota</taxon>
        <taxon>Fungi</taxon>
        <taxon>Dikarya</taxon>
        <taxon>Basidiomycota</taxon>
        <taxon>Agaricomycotina</taxon>
        <taxon>Agaricomycetes</taxon>
        <taxon>Polyporales</taxon>
        <taxon>Phanerochaetaceae</taxon>
        <taxon>Phanerochaete</taxon>
    </lineage>
</organism>
<keyword evidence="13" id="KW-1185">Reference proteome</keyword>
<proteinExistence type="inferred from homology"/>
<evidence type="ECO:0000256" key="7">
    <source>
        <dbReference type="ARBA" id="ARBA00022989"/>
    </source>
</evidence>